<dbReference type="Proteomes" id="UP000028411">
    <property type="component" value="Unassembled WGS sequence"/>
</dbReference>
<accession>A0A081R9B2</accession>
<organism evidence="5 6">
    <name type="scientific">Sphingobium chlorophenolicum</name>
    <dbReference type="NCBI Taxonomy" id="46429"/>
    <lineage>
        <taxon>Bacteria</taxon>
        <taxon>Pseudomonadati</taxon>
        <taxon>Pseudomonadota</taxon>
        <taxon>Alphaproteobacteria</taxon>
        <taxon>Sphingomonadales</taxon>
        <taxon>Sphingomonadaceae</taxon>
        <taxon>Sphingobium</taxon>
    </lineage>
</organism>
<keyword evidence="2" id="KW-0813">Transport</keyword>
<comment type="caution">
    <text evidence="5">The sequence shown here is derived from an EMBL/GenBank/DDBJ whole genome shotgun (WGS) entry which is preliminary data.</text>
</comment>
<dbReference type="AlphaFoldDB" id="A0A081R9B2"/>
<proteinExistence type="predicted"/>
<keyword evidence="3" id="KW-0050">Antiport</keyword>
<dbReference type="PANTHER" id="PTHR32507">
    <property type="entry name" value="NA(+)/H(+) ANTIPORTER 1"/>
    <property type="match status" value="1"/>
</dbReference>
<protein>
    <submittedName>
        <fullName evidence="5">Sodium/hydrogen exchanger</fullName>
    </submittedName>
</protein>
<dbReference type="GO" id="GO:0005886">
    <property type="term" value="C:plasma membrane"/>
    <property type="evidence" value="ECO:0007669"/>
    <property type="project" value="UniProtKB-SubCell"/>
</dbReference>
<evidence type="ECO:0000256" key="4">
    <source>
        <dbReference type="ARBA" id="ARBA00023065"/>
    </source>
</evidence>
<evidence type="ECO:0000313" key="6">
    <source>
        <dbReference type="Proteomes" id="UP000028411"/>
    </source>
</evidence>
<dbReference type="GO" id="GO:0006811">
    <property type="term" value="P:monoatomic ion transport"/>
    <property type="evidence" value="ECO:0007669"/>
    <property type="project" value="UniProtKB-KW"/>
</dbReference>
<keyword evidence="4" id="KW-0406">Ion transport</keyword>
<dbReference type="EMBL" id="JFHR01000063">
    <property type="protein sequence ID" value="KEQ51785.1"/>
    <property type="molecule type" value="Genomic_DNA"/>
</dbReference>
<name>A0A081R9B2_SPHCR</name>
<evidence type="ECO:0000313" key="5">
    <source>
        <dbReference type="EMBL" id="KEQ51785.1"/>
    </source>
</evidence>
<sequence>MMLAITMPLGIGTITLLGGVMLGLPWVVALLLAATLAPTDPVLAADVQVGPPKTGEEDEVRFGLTSEAGLNDGLRRVDI</sequence>
<dbReference type="PANTHER" id="PTHR32507:SF8">
    <property type="entry name" value="CNH1P"/>
    <property type="match status" value="1"/>
</dbReference>
<evidence type="ECO:0000256" key="1">
    <source>
        <dbReference type="ARBA" id="ARBA00004651"/>
    </source>
</evidence>
<dbReference type="GO" id="GO:0015297">
    <property type="term" value="F:antiporter activity"/>
    <property type="evidence" value="ECO:0007669"/>
    <property type="project" value="UniProtKB-KW"/>
</dbReference>
<evidence type="ECO:0000256" key="2">
    <source>
        <dbReference type="ARBA" id="ARBA00022448"/>
    </source>
</evidence>
<gene>
    <name evidence="5" type="ORF">BV95_03921</name>
</gene>
<dbReference type="eggNOG" id="COG0025">
    <property type="taxonomic scope" value="Bacteria"/>
</dbReference>
<evidence type="ECO:0000256" key="3">
    <source>
        <dbReference type="ARBA" id="ARBA00022449"/>
    </source>
</evidence>
<comment type="subcellular location">
    <subcellularLocation>
        <location evidence="1">Cell membrane</location>
        <topology evidence="1">Multi-pass membrane protein</topology>
    </subcellularLocation>
</comment>
<dbReference type="PATRIC" id="fig|46429.4.peg.3911"/>
<reference evidence="5 6" key="1">
    <citation type="submission" date="2014-02" db="EMBL/GenBank/DDBJ databases">
        <title>Whole genome sequence of Sphingobium chlorophenolicum NBRC 16172.</title>
        <authorList>
            <person name="Gan H.M."/>
            <person name="Gan H.Y."/>
            <person name="Chew T.H."/>
            <person name="Savka M.A."/>
        </authorList>
    </citation>
    <scope>NUCLEOTIDE SEQUENCE [LARGE SCALE GENOMIC DNA]</scope>
    <source>
        <strain evidence="5 6">NBRC 16172</strain>
    </source>
</reference>